<gene>
    <name evidence="2" type="ORF">FXF68_31420</name>
</gene>
<evidence type="ECO:0000313" key="3">
    <source>
        <dbReference type="Proteomes" id="UP000323505"/>
    </source>
</evidence>
<proteinExistence type="predicted"/>
<organism evidence="2 3">
    <name type="scientific">Actinomadura decatromicini</name>
    <dbReference type="NCBI Taxonomy" id="2604572"/>
    <lineage>
        <taxon>Bacteria</taxon>
        <taxon>Bacillati</taxon>
        <taxon>Actinomycetota</taxon>
        <taxon>Actinomycetes</taxon>
        <taxon>Streptosporangiales</taxon>
        <taxon>Thermomonosporaceae</taxon>
        <taxon>Actinomadura</taxon>
    </lineage>
</organism>
<reference evidence="2 3" key="1">
    <citation type="submission" date="2019-08" db="EMBL/GenBank/DDBJ databases">
        <title>Actinomadura sp. nov. CYP1-5 isolated from mountain soil.</title>
        <authorList>
            <person name="Songsumanus A."/>
            <person name="Kuncharoen N."/>
            <person name="Kudo T."/>
            <person name="Yuki M."/>
            <person name="Igarashi Y."/>
            <person name="Tanasupawat S."/>
        </authorList>
    </citation>
    <scope>NUCLEOTIDE SEQUENCE [LARGE SCALE GENOMIC DNA]</scope>
    <source>
        <strain evidence="2 3">CYP1-5</strain>
    </source>
</reference>
<dbReference type="Proteomes" id="UP000323505">
    <property type="component" value="Unassembled WGS sequence"/>
</dbReference>
<dbReference type="AlphaFoldDB" id="A0A5D3FAT4"/>
<dbReference type="RefSeq" id="WP_148765601.1">
    <property type="nucleotide sequence ID" value="NZ_VSRQ01000007.1"/>
</dbReference>
<accession>A0A5D3FAT4</accession>
<name>A0A5D3FAT4_9ACTN</name>
<dbReference type="EMBL" id="VSRQ01000007">
    <property type="protein sequence ID" value="TYK45189.1"/>
    <property type="molecule type" value="Genomic_DNA"/>
</dbReference>
<evidence type="ECO:0000313" key="2">
    <source>
        <dbReference type="EMBL" id="TYK45189.1"/>
    </source>
</evidence>
<dbReference type="Pfam" id="PF14216">
    <property type="entry name" value="DUF4326"/>
    <property type="match status" value="1"/>
</dbReference>
<evidence type="ECO:0000259" key="1">
    <source>
        <dbReference type="Pfam" id="PF14216"/>
    </source>
</evidence>
<comment type="caution">
    <text evidence="2">The sequence shown here is derived from an EMBL/GenBank/DDBJ whole genome shotgun (WGS) entry which is preliminary data.</text>
</comment>
<protein>
    <submittedName>
        <fullName evidence="2">DUF4326 domain-containing protein</fullName>
    </submittedName>
</protein>
<sequence length="145" mass="15836">MPRRVKVQGDLFHGSVPVGAVYVGRAAPGLRQSPFRNQHRVGKPCRECGGEVHTLREALDLFEEDFLGDETLLTRARAELAGWDLACWCRLPEPGEPDLCHAALMLGPVNEPRPRAVYPPGPKPYGWPVPCHVPAADVTVQGGLL</sequence>
<keyword evidence="3" id="KW-1185">Reference proteome</keyword>
<feature type="domain" description="DUF4326" evidence="1">
    <location>
        <begin position="17"/>
        <end position="105"/>
    </location>
</feature>
<dbReference type="InterPro" id="IPR025475">
    <property type="entry name" value="DUF4326"/>
</dbReference>